<sequence length="168" mass="19313">MNALKKAVLAYTSFMDKDISRASAASQNKLVTHLSEDLDDVFQRHTFELPADIRLTLRGIHQQPLTLNELSSEVVIEDSMFMSLETEMMDIRVKSDDCNMRLAAKKHNASLEIEQTRDLMARYSKVTVDDHDLVMEELSTVDTLQHSEWSKLHYQMRSILERLDVAGQ</sequence>
<keyword evidence="2" id="KW-1185">Reference proteome</keyword>
<accession>A0ABD1V6C5</accession>
<comment type="caution">
    <text evidence="1">The sequence shown here is derived from an EMBL/GenBank/DDBJ whole genome shotgun (WGS) entry which is preliminary data.</text>
</comment>
<protein>
    <submittedName>
        <fullName evidence="1">Uncharacterized protein</fullName>
    </submittedName>
</protein>
<dbReference type="EMBL" id="JBFOLK010000002">
    <property type="protein sequence ID" value="KAL2532887.1"/>
    <property type="molecule type" value="Genomic_DNA"/>
</dbReference>
<reference evidence="2" key="1">
    <citation type="submission" date="2024-07" db="EMBL/GenBank/DDBJ databases">
        <title>Two chromosome-level genome assemblies of Korean endemic species Abeliophyllum distichum and Forsythia ovata (Oleaceae).</title>
        <authorList>
            <person name="Jang H."/>
        </authorList>
    </citation>
    <scope>NUCLEOTIDE SEQUENCE [LARGE SCALE GENOMIC DNA]</scope>
</reference>
<proteinExistence type="predicted"/>
<dbReference type="AlphaFoldDB" id="A0ABD1V6C5"/>
<dbReference type="Proteomes" id="UP001604336">
    <property type="component" value="Unassembled WGS sequence"/>
</dbReference>
<gene>
    <name evidence="1" type="ORF">Adt_06238</name>
</gene>
<organism evidence="1 2">
    <name type="scientific">Abeliophyllum distichum</name>
    <dbReference type="NCBI Taxonomy" id="126358"/>
    <lineage>
        <taxon>Eukaryota</taxon>
        <taxon>Viridiplantae</taxon>
        <taxon>Streptophyta</taxon>
        <taxon>Embryophyta</taxon>
        <taxon>Tracheophyta</taxon>
        <taxon>Spermatophyta</taxon>
        <taxon>Magnoliopsida</taxon>
        <taxon>eudicotyledons</taxon>
        <taxon>Gunneridae</taxon>
        <taxon>Pentapetalae</taxon>
        <taxon>asterids</taxon>
        <taxon>lamiids</taxon>
        <taxon>Lamiales</taxon>
        <taxon>Oleaceae</taxon>
        <taxon>Forsythieae</taxon>
        <taxon>Abeliophyllum</taxon>
    </lineage>
</organism>
<name>A0ABD1V6C5_9LAMI</name>
<evidence type="ECO:0000313" key="2">
    <source>
        <dbReference type="Proteomes" id="UP001604336"/>
    </source>
</evidence>
<evidence type="ECO:0000313" key="1">
    <source>
        <dbReference type="EMBL" id="KAL2532887.1"/>
    </source>
</evidence>